<dbReference type="Proteomes" id="UP000472262">
    <property type="component" value="Unassembled WGS sequence"/>
</dbReference>
<evidence type="ECO:0000259" key="14">
    <source>
        <dbReference type="PROSITE" id="PS50106"/>
    </source>
</evidence>
<dbReference type="Pfam" id="PF17817">
    <property type="entry name" value="PDZ_5"/>
    <property type="match status" value="1"/>
</dbReference>
<evidence type="ECO:0000256" key="12">
    <source>
        <dbReference type="SAM" id="Coils"/>
    </source>
</evidence>
<dbReference type="Pfam" id="PF00595">
    <property type="entry name" value="PDZ"/>
    <property type="match status" value="1"/>
</dbReference>
<protein>
    <submittedName>
        <fullName evidence="15">Protein phosphatase 1 regulatory subunit 9B</fullName>
    </submittedName>
</protein>
<keyword evidence="7" id="KW-0770">Synapse</keyword>
<evidence type="ECO:0000256" key="5">
    <source>
        <dbReference type="ARBA" id="ARBA00022782"/>
    </source>
</evidence>
<reference evidence="15" key="2">
    <citation type="submission" date="2025-09" db="UniProtKB">
        <authorList>
            <consortium name="Ensembl"/>
        </authorList>
    </citation>
    <scope>IDENTIFICATION</scope>
</reference>
<dbReference type="GO" id="GO:0051015">
    <property type="term" value="F:actin filament binding"/>
    <property type="evidence" value="ECO:0007669"/>
    <property type="project" value="TreeGrafter"/>
</dbReference>
<dbReference type="GO" id="GO:0015629">
    <property type="term" value="C:actin cytoskeleton"/>
    <property type="evidence" value="ECO:0007669"/>
    <property type="project" value="TreeGrafter"/>
</dbReference>
<feature type="compositionally biased region" description="Low complexity" evidence="13">
    <location>
        <begin position="57"/>
        <end position="68"/>
    </location>
</feature>
<dbReference type="FunFam" id="2.30.42.10:FF:000010">
    <property type="entry name" value="Neurabin-1 isoform 1"/>
    <property type="match status" value="1"/>
</dbReference>
<comment type="subcellular location">
    <subcellularLocation>
        <location evidence="1">Cytoplasm</location>
        <location evidence="1">Cytoskeleton</location>
    </subcellularLocation>
    <subcellularLocation>
        <location evidence="11">Synapse</location>
    </subcellularLocation>
</comment>
<evidence type="ECO:0000256" key="7">
    <source>
        <dbReference type="ARBA" id="ARBA00023018"/>
    </source>
</evidence>
<keyword evidence="9" id="KW-0009">Actin-binding</keyword>
<dbReference type="GO" id="GO:0007015">
    <property type="term" value="P:actin filament organization"/>
    <property type="evidence" value="ECO:0007669"/>
    <property type="project" value="TreeGrafter"/>
</dbReference>
<feature type="region of interest" description="Disordered" evidence="13">
    <location>
        <begin position="52"/>
        <end position="75"/>
    </location>
</feature>
<sequence length="713" mass="79769">MFMQMGSPGEEEDPSKAKDQSIRLSLPRASSLNENVDHSALLKLGGTVSERVSRFDGSSSRGPTTSSSKLQETRKIFEQRHLQEKQAATNRILLKKERASGFQDSRLDVVVRFNGSTESLDRLDAGDCRADAVSPTVSQLSAVFERADQRNNLLRPSSTSPLPSTPAKVGGISAKVVTRKTRVSPPTENQEEGAQTSIQADGPKGKPSEDVAAGTDLDKSRSEEGSKPEEHAAPGAPDAGSRLVQADVHASLENGEATNSHEPSERKEEIGQACVEEESYREDISEADLVDISAYSGIGEDSGGSQLDEDEEAEDDDTYEPESSCSEIPGLPVEDEPPPSRKIRFSTNSIKVFTTYSNEDYDRRNDEVDPMAASAEYELEKRVERLDLFPVELEKDKDGLGISIIGMGAGADMGLEKLGIFVKTVTEGGAAHRDERIQVNDLIVEVDGTSLVGVTQNFAASVLRNTSGTVKFVIGREKPGEQSEVAQLIQQTLEQERWQKEMMEQRYNPYMEEDEETGEYATDEEEEMSPMFPNAIEVFDLAENEDMLSPVEMDPEKLAHKFKELQIKHAVTQAEIQQLKRKLAHAEQDKLRWRMERAQLEQTVRENKERMEKLEGYWMEAQSLCQAVDEHLKETQTQYQALERKYSKAKRLIKEYQQKEIEYLKKETAQRRAQEESEASHKVETENLQEKVRLETSISRNSLLLFAHTLLGM</sequence>
<keyword evidence="16" id="KW-1185">Reference proteome</keyword>
<keyword evidence="5" id="KW-0221">Differentiation</keyword>
<keyword evidence="10" id="KW-0206">Cytoskeleton</keyword>
<evidence type="ECO:0000256" key="13">
    <source>
        <dbReference type="SAM" id="MobiDB-lite"/>
    </source>
</evidence>
<feature type="region of interest" description="Disordered" evidence="13">
    <location>
        <begin position="1"/>
        <end position="30"/>
    </location>
</feature>
<keyword evidence="2" id="KW-0217">Developmental protein</keyword>
<dbReference type="GO" id="GO:0005737">
    <property type="term" value="C:cytoplasm"/>
    <property type="evidence" value="ECO:0007669"/>
    <property type="project" value="TreeGrafter"/>
</dbReference>
<evidence type="ECO:0000256" key="9">
    <source>
        <dbReference type="ARBA" id="ARBA00023203"/>
    </source>
</evidence>
<keyword evidence="3" id="KW-0963">Cytoplasm</keyword>
<dbReference type="Gene3D" id="2.30.42.10">
    <property type="match status" value="1"/>
</dbReference>
<dbReference type="GO" id="GO:0030425">
    <property type="term" value="C:dendrite"/>
    <property type="evidence" value="ECO:0007669"/>
    <property type="project" value="TreeGrafter"/>
</dbReference>
<dbReference type="SMART" id="SM00228">
    <property type="entry name" value="PDZ"/>
    <property type="match status" value="1"/>
</dbReference>
<keyword evidence="4" id="KW-0597">Phosphoprotein</keyword>
<evidence type="ECO:0000256" key="4">
    <source>
        <dbReference type="ARBA" id="ARBA00022553"/>
    </source>
</evidence>
<feature type="compositionally biased region" description="Polar residues" evidence="13">
    <location>
        <begin position="184"/>
        <end position="199"/>
    </location>
</feature>
<keyword evidence="8 12" id="KW-0175">Coiled coil</keyword>
<feature type="compositionally biased region" description="Low complexity" evidence="13">
    <location>
        <begin position="153"/>
        <end position="166"/>
    </location>
</feature>
<dbReference type="GO" id="GO:0031175">
    <property type="term" value="P:neuron projection development"/>
    <property type="evidence" value="ECO:0007669"/>
    <property type="project" value="TreeGrafter"/>
</dbReference>
<dbReference type="InterPro" id="IPR043446">
    <property type="entry name" value="Neurabin-like"/>
</dbReference>
<dbReference type="Ensembl" id="ENSSGRT00000101042.1">
    <property type="protein sequence ID" value="ENSSGRP00000094947.1"/>
    <property type="gene ID" value="ENSSGRG00000047415.1"/>
</dbReference>
<proteinExistence type="predicted"/>
<evidence type="ECO:0000256" key="8">
    <source>
        <dbReference type="ARBA" id="ARBA00023054"/>
    </source>
</evidence>
<dbReference type="CDD" id="cd06790">
    <property type="entry name" value="PDZ_neurabin-like"/>
    <property type="match status" value="1"/>
</dbReference>
<dbReference type="PANTHER" id="PTHR16154">
    <property type="entry name" value="NEURABIN"/>
    <property type="match status" value="1"/>
</dbReference>
<evidence type="ECO:0000256" key="3">
    <source>
        <dbReference type="ARBA" id="ARBA00022490"/>
    </source>
</evidence>
<dbReference type="InterPro" id="IPR001478">
    <property type="entry name" value="PDZ"/>
</dbReference>
<feature type="compositionally biased region" description="Basic and acidic residues" evidence="13">
    <location>
        <begin position="216"/>
        <end position="232"/>
    </location>
</feature>
<evidence type="ECO:0000256" key="10">
    <source>
        <dbReference type="ARBA" id="ARBA00023212"/>
    </source>
</evidence>
<evidence type="ECO:0000256" key="1">
    <source>
        <dbReference type="ARBA" id="ARBA00004245"/>
    </source>
</evidence>
<dbReference type="InterPro" id="IPR040645">
    <property type="entry name" value="Neurabin-1/2_PDZ"/>
</dbReference>
<reference evidence="15" key="1">
    <citation type="submission" date="2025-08" db="UniProtKB">
        <authorList>
            <consortium name="Ensembl"/>
        </authorList>
    </citation>
    <scope>IDENTIFICATION</scope>
</reference>
<dbReference type="AlphaFoldDB" id="A0A672S0Y8"/>
<accession>A0A672S0Y8</accession>
<evidence type="ECO:0000313" key="16">
    <source>
        <dbReference type="Proteomes" id="UP000472262"/>
    </source>
</evidence>
<dbReference type="GO" id="GO:0014069">
    <property type="term" value="C:postsynaptic density"/>
    <property type="evidence" value="ECO:0007669"/>
    <property type="project" value="TreeGrafter"/>
</dbReference>
<dbReference type="SUPFAM" id="SSF50156">
    <property type="entry name" value="PDZ domain-like"/>
    <property type="match status" value="1"/>
</dbReference>
<evidence type="ECO:0000256" key="2">
    <source>
        <dbReference type="ARBA" id="ARBA00022473"/>
    </source>
</evidence>
<gene>
    <name evidence="15" type="primary">ppp1r9ba</name>
</gene>
<feature type="compositionally biased region" description="Acidic residues" evidence="13">
    <location>
        <begin position="307"/>
        <end position="320"/>
    </location>
</feature>
<dbReference type="InterPro" id="IPR036034">
    <property type="entry name" value="PDZ_sf"/>
</dbReference>
<name>A0A672S0Y8_SINGR</name>
<feature type="region of interest" description="Disordered" evidence="13">
    <location>
        <begin position="151"/>
        <end position="342"/>
    </location>
</feature>
<feature type="compositionally biased region" description="Acidic residues" evidence="13">
    <location>
        <begin position="275"/>
        <end position="289"/>
    </location>
</feature>
<dbReference type="PROSITE" id="PS50106">
    <property type="entry name" value="PDZ"/>
    <property type="match status" value="1"/>
</dbReference>
<feature type="coiled-coil region" evidence="12">
    <location>
        <begin position="562"/>
        <end position="686"/>
    </location>
</feature>
<organism evidence="15 16">
    <name type="scientific">Sinocyclocheilus grahami</name>
    <name type="common">Dianchi golden-line fish</name>
    <name type="synonym">Barbus grahami</name>
    <dbReference type="NCBI Taxonomy" id="75366"/>
    <lineage>
        <taxon>Eukaryota</taxon>
        <taxon>Metazoa</taxon>
        <taxon>Chordata</taxon>
        <taxon>Craniata</taxon>
        <taxon>Vertebrata</taxon>
        <taxon>Euteleostomi</taxon>
        <taxon>Actinopterygii</taxon>
        <taxon>Neopterygii</taxon>
        <taxon>Teleostei</taxon>
        <taxon>Ostariophysi</taxon>
        <taxon>Cypriniformes</taxon>
        <taxon>Cyprinidae</taxon>
        <taxon>Cyprininae</taxon>
        <taxon>Sinocyclocheilus</taxon>
    </lineage>
</organism>
<keyword evidence="6" id="KW-0524">Neurogenesis</keyword>
<dbReference type="PANTHER" id="PTHR16154:SF24">
    <property type="entry name" value="NEURABIN-2"/>
    <property type="match status" value="1"/>
</dbReference>
<evidence type="ECO:0000256" key="11">
    <source>
        <dbReference type="ARBA" id="ARBA00034103"/>
    </source>
</evidence>
<evidence type="ECO:0000313" key="15">
    <source>
        <dbReference type="Ensembl" id="ENSSGRP00000094947.1"/>
    </source>
</evidence>
<evidence type="ECO:0000256" key="6">
    <source>
        <dbReference type="ARBA" id="ARBA00022902"/>
    </source>
</evidence>
<feature type="domain" description="PDZ" evidence="14">
    <location>
        <begin position="390"/>
        <end position="478"/>
    </location>
</feature>
<dbReference type="GO" id="GO:0019722">
    <property type="term" value="P:calcium-mediated signaling"/>
    <property type="evidence" value="ECO:0007669"/>
    <property type="project" value="TreeGrafter"/>
</dbReference>